<sequence length="381" mass="41935">MPQEEPDVWPSSIHSEDESVNVPSESGNWAAMSDANERRQKVKRRIEELENLLNDQNKSLQAPIQHVSSNGIHPTPISSQSNLLTNDYLMSSDLKDVSTVSGQQQWTVPLSPPVGVQSQPLQSSGNVSTNQHAPQLYSQSAAPVSSLVDTLNAQTNSDAAPVVASAATSACRSSNPWVSPNQAAVSYSHILGGGTGLETFERALDRTFLEPNFLLEEQPPQLMTPTLSSDELGPCKPTDLPGATIEKKIVRILECARSAGYADFDSLATDYYTAKFDDSSYAFSLQRTSRSRRLRGFLDKLRQNAQTWSDYELQDYRNEISKAAEDIYSADLDKFHRKLERGEVETPLTASIAKGVLAGSELEYLVRIEKSKLQNETNAKV</sequence>
<dbReference type="AlphaFoldDB" id="A0A6A6D843"/>
<gene>
    <name evidence="2" type="ORF">K469DRAFT_765612</name>
</gene>
<accession>A0A6A6D843</accession>
<organism evidence="2 3">
    <name type="scientific">Zopfia rhizophila CBS 207.26</name>
    <dbReference type="NCBI Taxonomy" id="1314779"/>
    <lineage>
        <taxon>Eukaryota</taxon>
        <taxon>Fungi</taxon>
        <taxon>Dikarya</taxon>
        <taxon>Ascomycota</taxon>
        <taxon>Pezizomycotina</taxon>
        <taxon>Dothideomycetes</taxon>
        <taxon>Dothideomycetes incertae sedis</taxon>
        <taxon>Zopfiaceae</taxon>
        <taxon>Zopfia</taxon>
    </lineage>
</organism>
<evidence type="ECO:0000256" key="1">
    <source>
        <dbReference type="SAM" id="MobiDB-lite"/>
    </source>
</evidence>
<feature type="region of interest" description="Disordered" evidence="1">
    <location>
        <begin position="106"/>
        <end position="132"/>
    </location>
</feature>
<name>A0A6A6D843_9PEZI</name>
<dbReference type="OrthoDB" id="194358at2759"/>
<protein>
    <submittedName>
        <fullName evidence="2">Uncharacterized protein</fullName>
    </submittedName>
</protein>
<reference evidence="2" key="1">
    <citation type="journal article" date="2020" name="Stud. Mycol.">
        <title>101 Dothideomycetes genomes: a test case for predicting lifestyles and emergence of pathogens.</title>
        <authorList>
            <person name="Haridas S."/>
            <person name="Albert R."/>
            <person name="Binder M."/>
            <person name="Bloem J."/>
            <person name="Labutti K."/>
            <person name="Salamov A."/>
            <person name="Andreopoulos B."/>
            <person name="Baker S."/>
            <person name="Barry K."/>
            <person name="Bills G."/>
            <person name="Bluhm B."/>
            <person name="Cannon C."/>
            <person name="Castanera R."/>
            <person name="Culley D."/>
            <person name="Daum C."/>
            <person name="Ezra D."/>
            <person name="Gonzalez J."/>
            <person name="Henrissat B."/>
            <person name="Kuo A."/>
            <person name="Liang C."/>
            <person name="Lipzen A."/>
            <person name="Lutzoni F."/>
            <person name="Magnuson J."/>
            <person name="Mondo S."/>
            <person name="Nolan M."/>
            <person name="Ohm R."/>
            <person name="Pangilinan J."/>
            <person name="Park H.-J."/>
            <person name="Ramirez L."/>
            <person name="Alfaro M."/>
            <person name="Sun H."/>
            <person name="Tritt A."/>
            <person name="Yoshinaga Y."/>
            <person name="Zwiers L.-H."/>
            <person name="Turgeon B."/>
            <person name="Goodwin S."/>
            <person name="Spatafora J."/>
            <person name="Crous P."/>
            <person name="Grigoriev I."/>
        </authorList>
    </citation>
    <scope>NUCLEOTIDE SEQUENCE</scope>
    <source>
        <strain evidence="2">CBS 207.26</strain>
    </source>
</reference>
<feature type="compositionally biased region" description="Polar residues" evidence="1">
    <location>
        <begin position="116"/>
        <end position="132"/>
    </location>
</feature>
<evidence type="ECO:0000313" key="3">
    <source>
        <dbReference type="Proteomes" id="UP000800200"/>
    </source>
</evidence>
<keyword evidence="3" id="KW-1185">Reference proteome</keyword>
<proteinExistence type="predicted"/>
<dbReference type="Proteomes" id="UP000800200">
    <property type="component" value="Unassembled WGS sequence"/>
</dbReference>
<dbReference type="EMBL" id="ML994738">
    <property type="protein sequence ID" value="KAF2175253.1"/>
    <property type="molecule type" value="Genomic_DNA"/>
</dbReference>
<evidence type="ECO:0000313" key="2">
    <source>
        <dbReference type="EMBL" id="KAF2175253.1"/>
    </source>
</evidence>
<feature type="region of interest" description="Disordered" evidence="1">
    <location>
        <begin position="1"/>
        <end position="41"/>
    </location>
</feature>